<comment type="caution">
    <text evidence="2">The sequence shown here is derived from an EMBL/GenBank/DDBJ whole genome shotgun (WGS) entry which is preliminary data.</text>
</comment>
<evidence type="ECO:0000313" key="2">
    <source>
        <dbReference type="EMBL" id="CAD8130140.1"/>
    </source>
</evidence>
<dbReference type="AlphaFoldDB" id="A0A8S1RS50"/>
<evidence type="ECO:0000259" key="1">
    <source>
        <dbReference type="Pfam" id="PF01494"/>
    </source>
</evidence>
<keyword evidence="3" id="KW-1185">Reference proteome</keyword>
<dbReference type="Pfam" id="PF01494">
    <property type="entry name" value="FAD_binding_3"/>
    <property type="match status" value="1"/>
</dbReference>
<dbReference type="InterPro" id="IPR002938">
    <property type="entry name" value="FAD-bd"/>
</dbReference>
<accession>A0A8S1RS50</accession>
<organism evidence="2 3">
    <name type="scientific">Paramecium sonneborni</name>
    <dbReference type="NCBI Taxonomy" id="65129"/>
    <lineage>
        <taxon>Eukaryota</taxon>
        <taxon>Sar</taxon>
        <taxon>Alveolata</taxon>
        <taxon>Ciliophora</taxon>
        <taxon>Intramacronucleata</taxon>
        <taxon>Oligohymenophorea</taxon>
        <taxon>Peniculida</taxon>
        <taxon>Parameciidae</taxon>
        <taxon>Paramecium</taxon>
    </lineage>
</organism>
<dbReference type="OrthoDB" id="1716816at2759"/>
<proteinExistence type="predicted"/>
<evidence type="ECO:0000313" key="3">
    <source>
        <dbReference type="Proteomes" id="UP000692954"/>
    </source>
</evidence>
<dbReference type="Proteomes" id="UP000692954">
    <property type="component" value="Unassembled WGS sequence"/>
</dbReference>
<sequence>MYSQYLILNQYIFKINFTILIKNLINKIYYIEIKSVGFWRMGAVYAGQYYKSNCILVGNAYHGMRHAGGFGMNTGIQMHKIQSTKLKNKKIYYIIKKKDNKLQKINRTALKFYKKIS</sequence>
<feature type="domain" description="FAD-binding" evidence="1">
    <location>
        <begin position="29"/>
        <end position="77"/>
    </location>
</feature>
<gene>
    <name evidence="2" type="ORF">PSON_ATCC_30995.1.T2650011</name>
</gene>
<reference evidence="2" key="1">
    <citation type="submission" date="2021-01" db="EMBL/GenBank/DDBJ databases">
        <authorList>
            <consortium name="Genoscope - CEA"/>
            <person name="William W."/>
        </authorList>
    </citation>
    <scope>NUCLEOTIDE SEQUENCE</scope>
</reference>
<dbReference type="GO" id="GO:0071949">
    <property type="term" value="F:FAD binding"/>
    <property type="evidence" value="ECO:0007669"/>
    <property type="project" value="InterPro"/>
</dbReference>
<dbReference type="EMBL" id="CAJJDN010000265">
    <property type="protein sequence ID" value="CAD8130140.1"/>
    <property type="molecule type" value="Genomic_DNA"/>
</dbReference>
<protein>
    <recommendedName>
        <fullName evidence="1">FAD-binding domain-containing protein</fullName>
    </recommendedName>
</protein>
<name>A0A8S1RS50_9CILI</name>